<organism evidence="8 9">
    <name type="scientific">Ranitomeya imitator</name>
    <name type="common">mimic poison frog</name>
    <dbReference type="NCBI Taxonomy" id="111125"/>
    <lineage>
        <taxon>Eukaryota</taxon>
        <taxon>Metazoa</taxon>
        <taxon>Chordata</taxon>
        <taxon>Craniata</taxon>
        <taxon>Vertebrata</taxon>
        <taxon>Euteleostomi</taxon>
        <taxon>Amphibia</taxon>
        <taxon>Batrachia</taxon>
        <taxon>Anura</taxon>
        <taxon>Neobatrachia</taxon>
        <taxon>Hyloidea</taxon>
        <taxon>Dendrobatidae</taxon>
        <taxon>Dendrobatinae</taxon>
        <taxon>Ranitomeya</taxon>
    </lineage>
</organism>
<keyword evidence="5" id="KW-0539">Nucleus</keyword>
<dbReference type="Proteomes" id="UP001176940">
    <property type="component" value="Unassembled WGS sequence"/>
</dbReference>
<reference evidence="8" key="1">
    <citation type="submission" date="2023-07" db="EMBL/GenBank/DDBJ databases">
        <authorList>
            <person name="Stuckert A."/>
        </authorList>
    </citation>
    <scope>NUCLEOTIDE SEQUENCE</scope>
</reference>
<protein>
    <recommendedName>
        <fullName evidence="7">BHLH domain-containing protein</fullName>
    </recommendedName>
</protein>
<evidence type="ECO:0000256" key="6">
    <source>
        <dbReference type="SAM" id="MobiDB-lite"/>
    </source>
</evidence>
<dbReference type="CDD" id="cd18938">
    <property type="entry name" value="bHLH_TS_Mesp"/>
    <property type="match status" value="1"/>
</dbReference>
<feature type="domain" description="BHLH" evidence="7">
    <location>
        <begin position="77"/>
        <end position="131"/>
    </location>
</feature>
<evidence type="ECO:0000256" key="5">
    <source>
        <dbReference type="ARBA" id="ARBA00023242"/>
    </source>
</evidence>
<dbReference type="InterPro" id="IPR036638">
    <property type="entry name" value="HLH_DNA-bd_sf"/>
</dbReference>
<feature type="region of interest" description="Disordered" evidence="6">
    <location>
        <begin position="319"/>
        <end position="340"/>
    </location>
</feature>
<dbReference type="InterPro" id="IPR040259">
    <property type="entry name" value="Mesogenin/MesP"/>
</dbReference>
<sequence length="385" mass="43920">MPQDCSFLPDWVYHSSGSQSPASSLESYITSPNYSHSSIHCKTNSNYLQDPVMNMDDHQAEKSTMTSKRTRCKMIGPQRQNASEREKLRMRNLSKALHNLRRYLPPSVVPAGRNLTKIETLRLTISYISHLSQILGLNEETMGQKRETQPDTNATYPKIPEGYQEVTCRHYQQIQQPLQSPVCNELSYQCNNFRISSTQYNTRQQEEQLMSSSVNQRRNIPAIDCSLTSPYTSRLTHTVYQVTDNQAVNLHSHLPYQRENDSCLKNSDPQIRVGRSEDMKCGSQAEKWSRKWVGEPGGRYMTATLRERGRKSLMVWTSKEGNESDGTGGMTWKVPSGKAKSLPKLEDRWVQPGPAAWKESPNQGFKLEEANLHIPGAFWESEESP</sequence>
<gene>
    <name evidence="8" type="ORF">RIMI_LOCUS7677217</name>
</gene>
<dbReference type="Pfam" id="PF00010">
    <property type="entry name" value="HLH"/>
    <property type="match status" value="1"/>
</dbReference>
<evidence type="ECO:0000256" key="4">
    <source>
        <dbReference type="ARBA" id="ARBA00023163"/>
    </source>
</evidence>
<keyword evidence="3" id="KW-0238">DNA-binding</keyword>
<keyword evidence="1" id="KW-0217">Developmental protein</keyword>
<accession>A0ABN9LFI5</accession>
<evidence type="ECO:0000313" key="8">
    <source>
        <dbReference type="EMBL" id="CAJ0938632.1"/>
    </source>
</evidence>
<name>A0ABN9LFI5_9NEOB</name>
<dbReference type="InterPro" id="IPR011598">
    <property type="entry name" value="bHLH_dom"/>
</dbReference>
<evidence type="ECO:0000313" key="9">
    <source>
        <dbReference type="Proteomes" id="UP001176940"/>
    </source>
</evidence>
<dbReference type="SUPFAM" id="SSF47459">
    <property type="entry name" value="HLH, helix-loop-helix DNA-binding domain"/>
    <property type="match status" value="1"/>
</dbReference>
<dbReference type="PANTHER" id="PTHR20937">
    <property type="entry name" value="IP14615P"/>
    <property type="match status" value="1"/>
</dbReference>
<evidence type="ECO:0000256" key="3">
    <source>
        <dbReference type="ARBA" id="ARBA00023125"/>
    </source>
</evidence>
<dbReference type="Gene3D" id="4.10.280.10">
    <property type="entry name" value="Helix-loop-helix DNA-binding domain"/>
    <property type="match status" value="1"/>
</dbReference>
<keyword evidence="9" id="KW-1185">Reference proteome</keyword>
<keyword evidence="4" id="KW-0804">Transcription</keyword>
<dbReference type="PROSITE" id="PS50888">
    <property type="entry name" value="BHLH"/>
    <property type="match status" value="1"/>
</dbReference>
<evidence type="ECO:0000256" key="2">
    <source>
        <dbReference type="ARBA" id="ARBA00023015"/>
    </source>
</evidence>
<evidence type="ECO:0000256" key="1">
    <source>
        <dbReference type="ARBA" id="ARBA00022473"/>
    </source>
</evidence>
<proteinExistence type="predicted"/>
<evidence type="ECO:0000259" key="7">
    <source>
        <dbReference type="PROSITE" id="PS50888"/>
    </source>
</evidence>
<dbReference type="EMBL" id="CAUEEQ010014703">
    <property type="protein sequence ID" value="CAJ0938632.1"/>
    <property type="molecule type" value="Genomic_DNA"/>
</dbReference>
<dbReference type="SMART" id="SM00353">
    <property type="entry name" value="HLH"/>
    <property type="match status" value="1"/>
</dbReference>
<keyword evidence="2" id="KW-0805">Transcription regulation</keyword>
<dbReference type="PANTHER" id="PTHR20937:SF6">
    <property type="entry name" value="MESODERM POSTERIOR PROTEIN 1"/>
    <property type="match status" value="1"/>
</dbReference>
<comment type="caution">
    <text evidence="8">The sequence shown here is derived from an EMBL/GenBank/DDBJ whole genome shotgun (WGS) entry which is preliminary data.</text>
</comment>